<organism evidence="2 3">
    <name type="scientific">Spiroplasma poulsonii</name>
    <dbReference type="NCBI Taxonomy" id="2138"/>
    <lineage>
        <taxon>Bacteria</taxon>
        <taxon>Bacillati</taxon>
        <taxon>Mycoplasmatota</taxon>
        <taxon>Mollicutes</taxon>
        <taxon>Entomoplasmatales</taxon>
        <taxon>Spiroplasmataceae</taxon>
        <taxon>Spiroplasma</taxon>
    </lineage>
</organism>
<evidence type="ECO:0000313" key="2">
    <source>
        <dbReference type="EMBL" id="PQM31163.1"/>
    </source>
</evidence>
<accession>A0A2P6FCH1</accession>
<evidence type="ECO:0000313" key="3">
    <source>
        <dbReference type="Proteomes" id="UP000031565"/>
    </source>
</evidence>
<dbReference type="STRING" id="2138.SMSRO_v1c09300"/>
<feature type="signal peptide" evidence="1">
    <location>
        <begin position="1"/>
        <end position="23"/>
    </location>
</feature>
<sequence length="265" mass="27784">MKKLLAILGALGLTATGATTVVACNKGDNSKDTLGGLKASDFEKALLGVADGTALNTKVIGIVAGKVTDEAKNKEITNNLKLFGYTFVVTKKDVTFPLEKDKKFTLTIEKASDDKIKAFYKAGESKGISDADLTLVKKIQGYVSGTKFSSEITIKDQGAAVDVSGATKPTVAEQTITVKDKNDVKAADLVKLNTDAAITGPVATVIKAVAGVDQTVVLGTDYTITNNEAEGNYTDAKDVEFTVTTKGNKISGSFKFTVQVKAIDA</sequence>
<keyword evidence="1" id="KW-0732">Signal</keyword>
<gene>
    <name evidence="2" type="primary">spiB</name>
    <name evidence="2" type="ORF">SMSRO_SF009660</name>
</gene>
<proteinExistence type="predicted"/>
<protein>
    <submittedName>
        <fullName evidence="2">Spiralin</fullName>
    </submittedName>
</protein>
<dbReference type="InterPro" id="IPR054816">
    <property type="entry name" value="Lipoprotein_mollicutes-type_CS"/>
</dbReference>
<dbReference type="NCBIfam" id="NF045726">
    <property type="entry name" value="XXplasma_LP"/>
    <property type="match status" value="1"/>
</dbReference>
<dbReference type="NCBIfam" id="NF038029">
    <property type="entry name" value="LP_plasma"/>
    <property type="match status" value="1"/>
</dbReference>
<comment type="caution">
    <text evidence="2">The sequence shown here is derived from an EMBL/GenBank/DDBJ whole genome shotgun (WGS) entry which is preliminary data.</text>
</comment>
<dbReference type="PROSITE" id="PS51257">
    <property type="entry name" value="PROKAR_LIPOPROTEIN"/>
    <property type="match status" value="1"/>
</dbReference>
<dbReference type="Proteomes" id="UP000031565">
    <property type="component" value="Unassembled WGS sequence"/>
</dbReference>
<keyword evidence="3" id="KW-1185">Reference proteome</keyword>
<evidence type="ECO:0000256" key="1">
    <source>
        <dbReference type="SAM" id="SignalP"/>
    </source>
</evidence>
<dbReference type="AlphaFoldDB" id="A0A2P6FCH1"/>
<feature type="chain" id="PRO_5015165450" evidence="1">
    <location>
        <begin position="24"/>
        <end position="265"/>
    </location>
</feature>
<dbReference type="EMBL" id="JTLV02000001">
    <property type="protein sequence ID" value="PQM31163.1"/>
    <property type="molecule type" value="Genomic_DNA"/>
</dbReference>
<dbReference type="NCBIfam" id="NF038028">
    <property type="entry name" value="spiralin_repeat"/>
    <property type="match status" value="1"/>
</dbReference>
<reference evidence="2 3" key="1">
    <citation type="journal article" date="2015" name="MBio">
        <title>Genome sequence of the Drosophila melanogaster male-killing Spiroplasma strain MSRO endosymbiont.</title>
        <authorList>
            <person name="Paredes J.C."/>
            <person name="Herren J.K."/>
            <person name="Schupfer F."/>
            <person name="Marin R."/>
            <person name="Claverol S."/>
            <person name="Kuo C.H."/>
            <person name="Lemaitre B."/>
            <person name="Beven L."/>
        </authorList>
    </citation>
    <scope>NUCLEOTIDE SEQUENCE [LARGE SCALE GENOMIC DNA]</scope>
    <source>
        <strain evidence="2 3">MSRO</strain>
    </source>
</reference>
<dbReference type="NCBIfam" id="NF038030">
    <property type="entry name" value="spiralin_LP"/>
    <property type="match status" value="1"/>
</dbReference>
<dbReference type="RefSeq" id="WP_040093300.1">
    <property type="nucleotide sequence ID" value="NZ_CM020866.1"/>
</dbReference>
<name>A0A2P6FCH1_9MOLU</name>